<proteinExistence type="predicted"/>
<keyword evidence="1" id="KW-1133">Transmembrane helix</keyword>
<sequence length="244" mass="28308">MDVEVETLKIVHRRPFRRAVWIVVYVLILIGSAWLLFDYGRFSAGFEIKRVLEHAEELQQDNDRLMRAQFVLQEDITMLEQTRQVEQKAHDKVADSLAGLQSEILELTQQLRFYQGIVSPADIEDGAKIKSLRIERAAEQGRYRYTLILVQGPKRARRQIGTVNLRLDGDLKGKPQALSMKQLTLGERSSHKYRFKYFQRLSGYFVVVEEFEPKQMRVSIRPSAKGEEGHERNFSWADLLAGVN</sequence>
<dbReference type="AlphaFoldDB" id="A0A3B0Z992"/>
<organism evidence="2">
    <name type="scientific">hydrothermal vent metagenome</name>
    <dbReference type="NCBI Taxonomy" id="652676"/>
    <lineage>
        <taxon>unclassified sequences</taxon>
        <taxon>metagenomes</taxon>
        <taxon>ecological metagenomes</taxon>
    </lineage>
</organism>
<dbReference type="EMBL" id="UOFO01000033">
    <property type="protein sequence ID" value="VAW84037.1"/>
    <property type="molecule type" value="Genomic_DNA"/>
</dbReference>
<gene>
    <name evidence="2" type="ORF">MNBD_GAMMA16-1456</name>
</gene>
<feature type="transmembrane region" description="Helical" evidence="1">
    <location>
        <begin position="19"/>
        <end position="37"/>
    </location>
</feature>
<keyword evidence="1" id="KW-0812">Transmembrane</keyword>
<accession>A0A3B0Z992</accession>
<reference evidence="2" key="1">
    <citation type="submission" date="2018-06" db="EMBL/GenBank/DDBJ databases">
        <authorList>
            <person name="Zhirakovskaya E."/>
        </authorList>
    </citation>
    <scope>NUCLEOTIDE SEQUENCE</scope>
</reference>
<dbReference type="InterPro" id="IPR046703">
    <property type="entry name" value="DUF6776"/>
</dbReference>
<protein>
    <submittedName>
        <fullName evidence="2">Uncharacterized protein</fullName>
    </submittedName>
</protein>
<keyword evidence="1" id="KW-0472">Membrane</keyword>
<evidence type="ECO:0000256" key="1">
    <source>
        <dbReference type="SAM" id="Phobius"/>
    </source>
</evidence>
<dbReference type="Pfam" id="PF20567">
    <property type="entry name" value="DUF6776"/>
    <property type="match status" value="1"/>
</dbReference>
<evidence type="ECO:0000313" key="2">
    <source>
        <dbReference type="EMBL" id="VAW84037.1"/>
    </source>
</evidence>
<name>A0A3B0Z992_9ZZZZ</name>